<reference evidence="14 15" key="1">
    <citation type="journal article" date="2016" name="Nat. Commun.">
        <title>Thousands of microbial genomes shed light on interconnected biogeochemical processes in an aquifer system.</title>
        <authorList>
            <person name="Anantharaman K."/>
            <person name="Brown C.T."/>
            <person name="Hug L.A."/>
            <person name="Sharon I."/>
            <person name="Castelle C.J."/>
            <person name="Probst A.J."/>
            <person name="Thomas B.C."/>
            <person name="Singh A."/>
            <person name="Wilkins M.J."/>
            <person name="Karaoz U."/>
            <person name="Brodie E.L."/>
            <person name="Williams K.H."/>
            <person name="Hubbard S.S."/>
            <person name="Banfield J.F."/>
        </authorList>
    </citation>
    <scope>NUCLEOTIDE SEQUENCE [LARGE SCALE GENOMIC DNA]</scope>
</reference>
<dbReference type="GO" id="GO:0005524">
    <property type="term" value="F:ATP binding"/>
    <property type="evidence" value="ECO:0007669"/>
    <property type="project" value="UniProtKB-KW"/>
</dbReference>
<evidence type="ECO:0000256" key="5">
    <source>
        <dbReference type="ARBA" id="ARBA00022598"/>
    </source>
</evidence>
<evidence type="ECO:0000256" key="9">
    <source>
        <dbReference type="ARBA" id="ARBA00032931"/>
    </source>
</evidence>
<proteinExistence type="inferred from homology"/>
<dbReference type="InterPro" id="IPR010918">
    <property type="entry name" value="PurM-like_C_dom"/>
</dbReference>
<dbReference type="UniPathway" id="UPA00074">
    <property type="reaction ID" value="UER00129"/>
</dbReference>
<dbReference type="SUPFAM" id="SSF56042">
    <property type="entry name" value="PurM C-terminal domain-like"/>
    <property type="match status" value="1"/>
</dbReference>
<dbReference type="EMBL" id="MGAR01000027">
    <property type="protein sequence ID" value="OGK51485.1"/>
    <property type="molecule type" value="Genomic_DNA"/>
</dbReference>
<evidence type="ECO:0000259" key="12">
    <source>
        <dbReference type="Pfam" id="PF00586"/>
    </source>
</evidence>
<dbReference type="GO" id="GO:0004637">
    <property type="term" value="F:phosphoribosylamine-glycine ligase activity"/>
    <property type="evidence" value="ECO:0007669"/>
    <property type="project" value="TreeGrafter"/>
</dbReference>
<evidence type="ECO:0000313" key="15">
    <source>
        <dbReference type="Proteomes" id="UP000176480"/>
    </source>
</evidence>
<gene>
    <name evidence="14" type="ORF">A2966_01355</name>
</gene>
<dbReference type="GO" id="GO:0004641">
    <property type="term" value="F:phosphoribosylformylglycinamidine cyclo-ligase activity"/>
    <property type="evidence" value="ECO:0007669"/>
    <property type="project" value="UniProtKB-EC"/>
</dbReference>
<dbReference type="SUPFAM" id="SSF55326">
    <property type="entry name" value="PurM N-terminal domain-like"/>
    <property type="match status" value="1"/>
</dbReference>
<evidence type="ECO:0000256" key="8">
    <source>
        <dbReference type="ARBA" id="ARBA00031908"/>
    </source>
</evidence>
<keyword evidence="5" id="KW-0436">Ligase</keyword>
<dbReference type="Proteomes" id="UP000176480">
    <property type="component" value="Unassembled WGS sequence"/>
</dbReference>
<dbReference type="Gene3D" id="3.30.1330.10">
    <property type="entry name" value="PurM-like, N-terminal domain"/>
    <property type="match status" value="1"/>
</dbReference>
<sequence>MKQKISYAQVGDDYDTKDPIKKLAQNAAKSTAVNLKKYGFREITDSRGESAYVWSFDSARNRIVSGSAQDKSFDSTQDKQDFCLASVIEGLGTKNLVADAMLKITGKTYYDVIGHDTVATIINDLVTVGAIPLVIHAYWAIENNDWLQDRVRMRDLIGGWKSACDLAGVSWGGGETPTLKGIVVPDTVDLGGSATGIIRPKTNLITDKKLRAGDRILLLKSAGINANGLSLARVIAKKLPKGYATKLANGKMYGEEILHKTHIYAKLIQDLLTKKIDLHYISNITGHGLRKLMRARPNFSYVVERIVKPPSLFDFIQEKASLADFEMYQTFNMGMDYALFLPEREVKKAQIIIKKHGFDSLNAGYVEKGKKQVVIKPKNLVYDGSSLDLR</sequence>
<evidence type="ECO:0000256" key="7">
    <source>
        <dbReference type="ARBA" id="ARBA00022840"/>
    </source>
</evidence>
<dbReference type="PANTHER" id="PTHR10520:SF12">
    <property type="entry name" value="TRIFUNCTIONAL PURINE BIOSYNTHETIC PROTEIN ADENOSINE-3"/>
    <property type="match status" value="1"/>
</dbReference>
<dbReference type="GO" id="GO:0005829">
    <property type="term" value="C:cytosol"/>
    <property type="evidence" value="ECO:0007669"/>
    <property type="project" value="TreeGrafter"/>
</dbReference>
<evidence type="ECO:0000256" key="2">
    <source>
        <dbReference type="ARBA" id="ARBA00010280"/>
    </source>
</evidence>
<dbReference type="Pfam" id="PF00586">
    <property type="entry name" value="AIRS"/>
    <property type="match status" value="1"/>
</dbReference>
<evidence type="ECO:0000256" key="4">
    <source>
        <dbReference type="ARBA" id="ARBA00020367"/>
    </source>
</evidence>
<comment type="catalytic activity">
    <reaction evidence="11">
        <text>2-formamido-N(1)-(5-O-phospho-beta-D-ribosyl)acetamidine + ATP = 5-amino-1-(5-phospho-beta-D-ribosyl)imidazole + ADP + phosphate + H(+)</text>
        <dbReference type="Rhea" id="RHEA:23032"/>
        <dbReference type="ChEBI" id="CHEBI:15378"/>
        <dbReference type="ChEBI" id="CHEBI:30616"/>
        <dbReference type="ChEBI" id="CHEBI:43474"/>
        <dbReference type="ChEBI" id="CHEBI:137981"/>
        <dbReference type="ChEBI" id="CHEBI:147287"/>
        <dbReference type="ChEBI" id="CHEBI:456216"/>
        <dbReference type="EC" id="6.3.3.1"/>
    </reaction>
</comment>
<evidence type="ECO:0000256" key="11">
    <source>
        <dbReference type="ARBA" id="ARBA00049057"/>
    </source>
</evidence>
<dbReference type="AlphaFoldDB" id="A0A1F7J798"/>
<evidence type="ECO:0000256" key="3">
    <source>
        <dbReference type="ARBA" id="ARBA00013047"/>
    </source>
</evidence>
<comment type="caution">
    <text evidence="14">The sequence shown here is derived from an EMBL/GenBank/DDBJ whole genome shotgun (WGS) entry which is preliminary data.</text>
</comment>
<dbReference type="InterPro" id="IPR004733">
    <property type="entry name" value="PurM_cligase"/>
</dbReference>
<dbReference type="PANTHER" id="PTHR10520">
    <property type="entry name" value="TRIFUNCTIONAL PURINE BIOSYNTHETIC PROTEIN ADENOSINE-3-RELATED"/>
    <property type="match status" value="1"/>
</dbReference>
<feature type="domain" description="PurM-like C-terminal" evidence="13">
    <location>
        <begin position="211"/>
        <end position="374"/>
    </location>
</feature>
<organism evidence="14 15">
    <name type="scientific">Candidatus Roizmanbacteria bacterium RIFCSPLOWO2_01_FULL_41_22</name>
    <dbReference type="NCBI Taxonomy" id="1802067"/>
    <lineage>
        <taxon>Bacteria</taxon>
        <taxon>Candidatus Roizmaniibacteriota</taxon>
    </lineage>
</organism>
<evidence type="ECO:0000313" key="14">
    <source>
        <dbReference type="EMBL" id="OGK51485.1"/>
    </source>
</evidence>
<dbReference type="GO" id="GO:0006189">
    <property type="term" value="P:'de novo' IMP biosynthetic process"/>
    <property type="evidence" value="ECO:0007669"/>
    <property type="project" value="UniProtKB-UniPathway"/>
</dbReference>
<accession>A0A1F7J798</accession>
<evidence type="ECO:0000256" key="10">
    <source>
        <dbReference type="ARBA" id="ARBA00033093"/>
    </source>
</evidence>
<dbReference type="InterPro" id="IPR016188">
    <property type="entry name" value="PurM-like_N"/>
</dbReference>
<evidence type="ECO:0000259" key="13">
    <source>
        <dbReference type="Pfam" id="PF02769"/>
    </source>
</evidence>
<dbReference type="GO" id="GO:0046084">
    <property type="term" value="P:adenine biosynthetic process"/>
    <property type="evidence" value="ECO:0007669"/>
    <property type="project" value="TreeGrafter"/>
</dbReference>
<evidence type="ECO:0000256" key="6">
    <source>
        <dbReference type="ARBA" id="ARBA00022741"/>
    </source>
</evidence>
<evidence type="ECO:0000256" key="1">
    <source>
        <dbReference type="ARBA" id="ARBA00004686"/>
    </source>
</evidence>
<name>A0A1F7J798_9BACT</name>
<feature type="domain" description="PurM-like N-terminal" evidence="12">
    <location>
        <begin position="88"/>
        <end position="198"/>
    </location>
</feature>
<dbReference type="EC" id="6.3.3.1" evidence="3"/>
<keyword evidence="6" id="KW-0547">Nucleotide-binding</keyword>
<protein>
    <recommendedName>
        <fullName evidence="4">Phosphoribosylformylglycinamidine cyclo-ligase</fullName>
        <ecNumber evidence="3">6.3.3.1</ecNumber>
    </recommendedName>
    <alternativeName>
        <fullName evidence="9">AIR synthase</fullName>
    </alternativeName>
    <alternativeName>
        <fullName evidence="10">AIRS</fullName>
    </alternativeName>
    <alternativeName>
        <fullName evidence="8">Phosphoribosyl-aminoimidazole synthetase</fullName>
    </alternativeName>
</protein>
<keyword evidence="7" id="KW-0067">ATP-binding</keyword>
<dbReference type="Pfam" id="PF02769">
    <property type="entry name" value="AIRS_C"/>
    <property type="match status" value="1"/>
</dbReference>
<comment type="similarity">
    <text evidence="2">Belongs to the AIR synthase family.</text>
</comment>
<dbReference type="InterPro" id="IPR036921">
    <property type="entry name" value="PurM-like_N_sf"/>
</dbReference>
<dbReference type="Gene3D" id="3.90.650.10">
    <property type="entry name" value="PurM-like C-terminal domain"/>
    <property type="match status" value="1"/>
</dbReference>
<comment type="pathway">
    <text evidence="1">Purine metabolism; IMP biosynthesis via de novo pathway; 5-amino-1-(5-phospho-D-ribosyl)imidazole from N(2)-formyl-N(1)-(5-phospho-D-ribosyl)glycinamide: step 2/2.</text>
</comment>
<dbReference type="STRING" id="1802067.A2966_01355"/>
<dbReference type="InterPro" id="IPR036676">
    <property type="entry name" value="PurM-like_C_sf"/>
</dbReference>